<proteinExistence type="predicted"/>
<gene>
    <name evidence="2" type="ORF">HNO88_004050</name>
</gene>
<dbReference type="AlphaFoldDB" id="A0A7W7NYY8"/>
<comment type="caution">
    <text evidence="2">The sequence shown here is derived from an EMBL/GenBank/DDBJ whole genome shotgun (WGS) entry which is preliminary data.</text>
</comment>
<dbReference type="Proteomes" id="UP000555448">
    <property type="component" value="Unassembled WGS sequence"/>
</dbReference>
<evidence type="ECO:0000313" key="3">
    <source>
        <dbReference type="Proteomes" id="UP000555448"/>
    </source>
</evidence>
<keyword evidence="1" id="KW-1133">Transmembrane helix</keyword>
<keyword evidence="3" id="KW-1185">Reference proteome</keyword>
<feature type="transmembrane region" description="Helical" evidence="1">
    <location>
        <begin position="22"/>
        <end position="46"/>
    </location>
</feature>
<sequence>MRGVVSLAAAFALPAPFPARDIIVFLAFCAIFATLVVQGTSLGWVIRRLGLEKDEDIPATTVPIQVRVEMAAVSLDAVQQHAGSAGTRDAPAAEEAVEEYQARAERLKMAGHDDDGSPSDLETQRRMRLVEIDAARRKLVDQADEMDSSAHRALGEEFDLEEAQIRRALGEV</sequence>
<evidence type="ECO:0000256" key="1">
    <source>
        <dbReference type="SAM" id="Phobius"/>
    </source>
</evidence>
<keyword evidence="1" id="KW-0812">Transmembrane</keyword>
<reference evidence="2 3" key="1">
    <citation type="submission" date="2020-08" db="EMBL/GenBank/DDBJ databases">
        <title>Functional genomics of gut bacteria from endangered species of beetles.</title>
        <authorList>
            <person name="Carlos-Shanley C."/>
        </authorList>
    </citation>
    <scope>NUCLEOTIDE SEQUENCE [LARGE SCALE GENOMIC DNA]</scope>
    <source>
        <strain evidence="2 3">S00245</strain>
    </source>
</reference>
<evidence type="ECO:0000313" key="2">
    <source>
        <dbReference type="EMBL" id="MBB4860705.1"/>
    </source>
</evidence>
<keyword evidence="1" id="KW-0472">Membrane</keyword>
<name>A0A7W7NYY8_9SPHN</name>
<protein>
    <submittedName>
        <fullName evidence="2">NhaP-type Na+/H+ or K+/H+ antiporter</fullName>
    </submittedName>
</protein>
<organism evidence="2 3">
    <name type="scientific">Novosphingobium chloroacetimidivorans</name>
    <dbReference type="NCBI Taxonomy" id="1428314"/>
    <lineage>
        <taxon>Bacteria</taxon>
        <taxon>Pseudomonadati</taxon>
        <taxon>Pseudomonadota</taxon>
        <taxon>Alphaproteobacteria</taxon>
        <taxon>Sphingomonadales</taxon>
        <taxon>Sphingomonadaceae</taxon>
        <taxon>Novosphingobium</taxon>
    </lineage>
</organism>
<accession>A0A7W7NYY8</accession>
<dbReference type="EMBL" id="JACHLR010000029">
    <property type="protein sequence ID" value="MBB4860705.1"/>
    <property type="molecule type" value="Genomic_DNA"/>
</dbReference>